<dbReference type="GO" id="GO:0005763">
    <property type="term" value="C:mitochondrial small ribosomal subunit"/>
    <property type="evidence" value="ECO:0007669"/>
    <property type="project" value="TreeGrafter"/>
</dbReference>
<dbReference type="PRINTS" id="PR00974">
    <property type="entry name" value="RIBOSOMALS18"/>
</dbReference>
<organism evidence="6 7">
    <name type="scientific">Acaulospora morrowiae</name>
    <dbReference type="NCBI Taxonomy" id="94023"/>
    <lineage>
        <taxon>Eukaryota</taxon>
        <taxon>Fungi</taxon>
        <taxon>Fungi incertae sedis</taxon>
        <taxon>Mucoromycota</taxon>
        <taxon>Glomeromycotina</taxon>
        <taxon>Glomeromycetes</taxon>
        <taxon>Diversisporales</taxon>
        <taxon>Acaulosporaceae</taxon>
        <taxon>Acaulospora</taxon>
    </lineage>
</organism>
<gene>
    <name evidence="6" type="ORF">AMORRO_LOCUS5316</name>
</gene>
<dbReference type="SUPFAM" id="SSF46911">
    <property type="entry name" value="Ribosomal protein S18"/>
    <property type="match status" value="1"/>
</dbReference>
<comment type="caution">
    <text evidence="6">The sequence shown here is derived from an EMBL/GenBank/DDBJ whole genome shotgun (WGS) entry which is preliminary data.</text>
</comment>
<keyword evidence="2 5" id="KW-0689">Ribosomal protein</keyword>
<keyword evidence="3 5" id="KW-0687">Ribonucleoprotein</keyword>
<dbReference type="GO" id="GO:0003735">
    <property type="term" value="F:structural constituent of ribosome"/>
    <property type="evidence" value="ECO:0007669"/>
    <property type="project" value="InterPro"/>
</dbReference>
<dbReference type="PANTHER" id="PTHR13479:SF40">
    <property type="entry name" value="SMALL RIBOSOMAL SUBUNIT PROTEIN BS18M"/>
    <property type="match status" value="1"/>
</dbReference>
<dbReference type="HAMAP" id="MF_00270">
    <property type="entry name" value="Ribosomal_bS18"/>
    <property type="match status" value="1"/>
</dbReference>
<keyword evidence="7" id="KW-1185">Reference proteome</keyword>
<dbReference type="EMBL" id="CAJVPV010003176">
    <property type="protein sequence ID" value="CAG8545180.1"/>
    <property type="molecule type" value="Genomic_DNA"/>
</dbReference>
<evidence type="ECO:0000313" key="6">
    <source>
        <dbReference type="EMBL" id="CAG8545180.1"/>
    </source>
</evidence>
<evidence type="ECO:0000256" key="3">
    <source>
        <dbReference type="ARBA" id="ARBA00023274"/>
    </source>
</evidence>
<dbReference type="NCBIfam" id="TIGR00165">
    <property type="entry name" value="S18"/>
    <property type="match status" value="1"/>
</dbReference>
<dbReference type="GO" id="GO:0032543">
    <property type="term" value="P:mitochondrial translation"/>
    <property type="evidence" value="ECO:0007669"/>
    <property type="project" value="TreeGrafter"/>
</dbReference>
<dbReference type="GO" id="GO:0070181">
    <property type="term" value="F:small ribosomal subunit rRNA binding"/>
    <property type="evidence" value="ECO:0007669"/>
    <property type="project" value="TreeGrafter"/>
</dbReference>
<dbReference type="Pfam" id="PF01084">
    <property type="entry name" value="Ribosomal_S18"/>
    <property type="match status" value="1"/>
</dbReference>
<dbReference type="AlphaFoldDB" id="A0A9N9AXG9"/>
<reference evidence="6" key="1">
    <citation type="submission" date="2021-06" db="EMBL/GenBank/DDBJ databases">
        <authorList>
            <person name="Kallberg Y."/>
            <person name="Tangrot J."/>
            <person name="Rosling A."/>
        </authorList>
    </citation>
    <scope>NUCLEOTIDE SEQUENCE</scope>
    <source>
        <strain evidence="6">CL551</strain>
    </source>
</reference>
<comment type="similarity">
    <text evidence="1 5">Belongs to the bacterial ribosomal protein bS18 family.</text>
</comment>
<proteinExistence type="inferred from homology"/>
<dbReference type="Gene3D" id="4.10.640.10">
    <property type="entry name" value="Ribosomal protein S18"/>
    <property type="match status" value="1"/>
</dbReference>
<name>A0A9N9AXG9_9GLOM</name>
<accession>A0A9N9AXG9</accession>
<dbReference type="InterPro" id="IPR001648">
    <property type="entry name" value="Ribosomal_bS18"/>
</dbReference>
<dbReference type="Proteomes" id="UP000789342">
    <property type="component" value="Unassembled WGS sequence"/>
</dbReference>
<evidence type="ECO:0000313" key="7">
    <source>
        <dbReference type="Proteomes" id="UP000789342"/>
    </source>
</evidence>
<sequence>MSFTKIHRLLAALPTGFRTAVSATYFQCTKGTQIIRQSSSQPRFSNQEIKSNDALDPHSKIMQILRESSAMNSPRTAANSQIKYGRIFRSGEIYAPHDLNEENYKNKKPTRYRKAVPNVDIFQRLDINPLVEYKNFSLLSNFVSDMGKILPRRQTGLTAKNQRKLAKAIKRARSFGLLPSTYRRTDEMDVPLFTRN</sequence>
<evidence type="ECO:0000256" key="5">
    <source>
        <dbReference type="RuleBase" id="RU003910"/>
    </source>
</evidence>
<evidence type="ECO:0000256" key="4">
    <source>
        <dbReference type="ARBA" id="ARBA00035264"/>
    </source>
</evidence>
<evidence type="ECO:0000256" key="2">
    <source>
        <dbReference type="ARBA" id="ARBA00022980"/>
    </source>
</evidence>
<dbReference type="OrthoDB" id="21463at2759"/>
<protein>
    <recommendedName>
        <fullName evidence="4">Small ribosomal subunit protein bS18m</fullName>
    </recommendedName>
</protein>
<dbReference type="PANTHER" id="PTHR13479">
    <property type="entry name" value="30S RIBOSOMAL PROTEIN S18"/>
    <property type="match status" value="1"/>
</dbReference>
<dbReference type="InterPro" id="IPR036870">
    <property type="entry name" value="Ribosomal_bS18_sf"/>
</dbReference>
<evidence type="ECO:0000256" key="1">
    <source>
        <dbReference type="ARBA" id="ARBA00005589"/>
    </source>
</evidence>